<keyword evidence="3 6" id="KW-0812">Transmembrane</keyword>
<evidence type="ECO:0000256" key="6">
    <source>
        <dbReference type="RuleBase" id="RU363077"/>
    </source>
</evidence>
<feature type="transmembrane region" description="Helical" evidence="6">
    <location>
        <begin position="234"/>
        <end position="254"/>
    </location>
</feature>
<feature type="transmembrane region" description="Helical" evidence="6">
    <location>
        <begin position="29"/>
        <end position="47"/>
    </location>
</feature>
<feature type="transmembrane region" description="Helical" evidence="6">
    <location>
        <begin position="202"/>
        <end position="228"/>
    </location>
</feature>
<gene>
    <name evidence="9" type="primary">LOC120262327</name>
</gene>
<evidence type="ECO:0000256" key="2">
    <source>
        <dbReference type="ARBA" id="ARBA00007635"/>
    </source>
</evidence>
<feature type="transmembrane region" description="Helical" evidence="6">
    <location>
        <begin position="59"/>
        <end position="81"/>
    </location>
</feature>
<dbReference type="GO" id="GO:0016020">
    <property type="term" value="C:membrane"/>
    <property type="evidence" value="ECO:0007669"/>
    <property type="project" value="UniProtKB-SubCell"/>
</dbReference>
<dbReference type="Proteomes" id="UP001515500">
    <property type="component" value="Chromosome 5"/>
</dbReference>
<feature type="domain" description="EamA" evidence="7">
    <location>
        <begin position="169"/>
        <end position="278"/>
    </location>
</feature>
<proteinExistence type="inferred from homology"/>
<evidence type="ECO:0000256" key="3">
    <source>
        <dbReference type="ARBA" id="ARBA00022692"/>
    </source>
</evidence>
<dbReference type="Pfam" id="PF00892">
    <property type="entry name" value="EamA"/>
    <property type="match status" value="2"/>
</dbReference>
<keyword evidence="4 6" id="KW-1133">Transmembrane helix</keyword>
<accession>A0AB40BGX7</accession>
<feature type="transmembrane region" description="Helical" evidence="6">
    <location>
        <begin position="87"/>
        <end position="110"/>
    </location>
</feature>
<keyword evidence="8" id="KW-1185">Reference proteome</keyword>
<comment type="subcellular location">
    <subcellularLocation>
        <location evidence="1 6">Membrane</location>
        <topology evidence="1 6">Multi-pass membrane protein</topology>
    </subcellularLocation>
</comment>
<dbReference type="GO" id="GO:0022857">
    <property type="term" value="F:transmembrane transporter activity"/>
    <property type="evidence" value="ECO:0007669"/>
    <property type="project" value="InterPro"/>
</dbReference>
<organism evidence="8 9">
    <name type="scientific">Dioscorea cayennensis subsp. rotundata</name>
    <name type="common">White Guinea yam</name>
    <name type="synonym">Dioscorea rotundata</name>
    <dbReference type="NCBI Taxonomy" id="55577"/>
    <lineage>
        <taxon>Eukaryota</taxon>
        <taxon>Viridiplantae</taxon>
        <taxon>Streptophyta</taxon>
        <taxon>Embryophyta</taxon>
        <taxon>Tracheophyta</taxon>
        <taxon>Spermatophyta</taxon>
        <taxon>Magnoliopsida</taxon>
        <taxon>Liliopsida</taxon>
        <taxon>Dioscoreales</taxon>
        <taxon>Dioscoreaceae</taxon>
        <taxon>Dioscorea</taxon>
    </lineage>
</organism>
<evidence type="ECO:0000313" key="8">
    <source>
        <dbReference type="Proteomes" id="UP001515500"/>
    </source>
</evidence>
<feature type="domain" description="EamA" evidence="7">
    <location>
        <begin position="2"/>
        <end position="138"/>
    </location>
</feature>
<dbReference type="AlphaFoldDB" id="A0AB40BGX7"/>
<protein>
    <recommendedName>
        <fullName evidence="6">WAT1-related protein</fullName>
    </recommendedName>
</protein>
<feature type="transmembrane region" description="Helical" evidence="6">
    <location>
        <begin position="170"/>
        <end position="190"/>
    </location>
</feature>
<dbReference type="GeneID" id="120262327"/>
<dbReference type="PANTHER" id="PTHR31218">
    <property type="entry name" value="WAT1-RELATED PROTEIN"/>
    <property type="match status" value="1"/>
</dbReference>
<feature type="transmembrane region" description="Helical" evidence="6">
    <location>
        <begin position="261"/>
        <end position="280"/>
    </location>
</feature>
<reference evidence="9" key="1">
    <citation type="submission" date="2025-08" db="UniProtKB">
        <authorList>
            <consortium name="RefSeq"/>
        </authorList>
    </citation>
    <scope>IDENTIFICATION</scope>
</reference>
<evidence type="ECO:0000256" key="1">
    <source>
        <dbReference type="ARBA" id="ARBA00004141"/>
    </source>
</evidence>
<comment type="similarity">
    <text evidence="2 6">Belongs to the drug/metabolite transporter (DMT) superfamily. Plant drug/metabolite exporter (P-DME) (TC 2.A.7.4) family.</text>
</comment>
<evidence type="ECO:0000256" key="5">
    <source>
        <dbReference type="ARBA" id="ARBA00023136"/>
    </source>
</evidence>
<dbReference type="SUPFAM" id="SSF103481">
    <property type="entry name" value="Multidrug resistance efflux transporter EmrE"/>
    <property type="match status" value="2"/>
</dbReference>
<name>A0AB40BGX7_DIOCR</name>
<evidence type="ECO:0000259" key="7">
    <source>
        <dbReference type="Pfam" id="PF00892"/>
    </source>
</evidence>
<dbReference type="InterPro" id="IPR000620">
    <property type="entry name" value="EamA_dom"/>
</dbReference>
<dbReference type="RefSeq" id="XP_039126354.1">
    <property type="nucleotide sequence ID" value="XM_039270420.1"/>
</dbReference>
<dbReference type="InterPro" id="IPR030184">
    <property type="entry name" value="WAT1-related"/>
</dbReference>
<sequence length="343" mass="37860">MVLVQILYAGVNIFYKLALNDRMDIRIMVTYRYLFAAASLIPIAYLVERKRRPRLTRMIVGESFLSGLFGCTLAQNLYLASVSKTSVTFAAAMGNLIPAITFILALLFRLENLRINKLSGQAKVLGTVIGVGGAMLLTFYKGPDVPLWSSSINLLPNNQAKMSEVYPCPYSATALVCSMASLQSFLLAIIMQRDMVQWRLGFNFRLLAVSYAGILGSSLTFTLLAWCIRKKGPLYASVFNPLNLIIVAILSTVLLNEKLHLGSILSAGLIISGLYIVLWGKKKEAKKPVELDHMSVRGPMDLVIARGGSTHSLAQEEEEEIDIEQQLAFAYEETPHGPHGQKL</sequence>
<keyword evidence="5 6" id="KW-0472">Membrane</keyword>
<dbReference type="InterPro" id="IPR037185">
    <property type="entry name" value="EmrE-like"/>
</dbReference>
<evidence type="ECO:0000313" key="9">
    <source>
        <dbReference type="RefSeq" id="XP_039126354.1"/>
    </source>
</evidence>
<evidence type="ECO:0000256" key="4">
    <source>
        <dbReference type="ARBA" id="ARBA00022989"/>
    </source>
</evidence>